<feature type="domain" description="EngC GTPase" evidence="4">
    <location>
        <begin position="118"/>
        <end position="267"/>
    </location>
</feature>
<sequence>MSEKYRRFDESHARVRPSGGTRPRSKDRPSHSDAVRAFVTTVDRGRITCVLENGNEITATTARELGRKSVVVGDYVGVVGDVSGKDGSLGRIVTIQERRNTLSRSIDDVAKVERTIVANIDQIVIVVAAANPEPRRGLIDRFLVCAFHENIQPVILITKIDIAAIPDFMSEYEVLGIPILQKSKDGSLKEIQDLLAEKKSVLVGHSGVGKSTLINQLIPAALRATGIVNESTGRGRHTSSSAIALPLEGTTSGSENSGWIIDTPGIRAFGLAHIDPERILGAFPELYEVSQTCMSNCSHQGSDCAIATWASAATGREGEIRIARLESLRTLLDTKLDVTLD</sequence>
<dbReference type="PANTHER" id="PTHR32120">
    <property type="entry name" value="SMALL RIBOSOMAL SUBUNIT BIOGENESIS GTPASE RSGA"/>
    <property type="match status" value="1"/>
</dbReference>
<reference evidence="6" key="1">
    <citation type="submission" date="2020-05" db="EMBL/GenBank/DDBJ databases">
        <authorList>
            <person name="Chiriac C."/>
            <person name="Salcher M."/>
            <person name="Ghai R."/>
            <person name="Kavagutti S V."/>
        </authorList>
    </citation>
    <scope>NUCLEOTIDE SEQUENCE</scope>
</reference>
<gene>
    <name evidence="6" type="ORF">UFOPK3774_00368</name>
</gene>
<dbReference type="PROSITE" id="PS51721">
    <property type="entry name" value="G_CP"/>
    <property type="match status" value="1"/>
</dbReference>
<dbReference type="InterPro" id="IPR027417">
    <property type="entry name" value="P-loop_NTPase"/>
</dbReference>
<dbReference type="PANTHER" id="PTHR32120:SF11">
    <property type="entry name" value="SMALL RIBOSOMAL SUBUNIT BIOGENESIS GTPASE RSGA 1, MITOCHONDRIAL-RELATED"/>
    <property type="match status" value="1"/>
</dbReference>
<dbReference type="GO" id="GO:0005525">
    <property type="term" value="F:GTP binding"/>
    <property type="evidence" value="ECO:0007669"/>
    <property type="project" value="UniProtKB-KW"/>
</dbReference>
<evidence type="ECO:0000259" key="4">
    <source>
        <dbReference type="PROSITE" id="PS50936"/>
    </source>
</evidence>
<proteinExistence type="inferred from homology"/>
<feature type="domain" description="CP-type G" evidence="5">
    <location>
        <begin position="109"/>
        <end position="269"/>
    </location>
</feature>
<dbReference type="HAMAP" id="MF_01820">
    <property type="entry name" value="GTPase_RsgA"/>
    <property type="match status" value="1"/>
</dbReference>
<dbReference type="PROSITE" id="PS50936">
    <property type="entry name" value="ENGC_GTPASE"/>
    <property type="match status" value="1"/>
</dbReference>
<accession>A0A6J7IZH7</accession>
<evidence type="ECO:0000256" key="1">
    <source>
        <dbReference type="ARBA" id="ARBA00022741"/>
    </source>
</evidence>
<dbReference type="InterPro" id="IPR004881">
    <property type="entry name" value="Ribosome_biogen_GTPase_RsgA"/>
</dbReference>
<keyword evidence="2" id="KW-0342">GTP-binding</keyword>
<protein>
    <submittedName>
        <fullName evidence="6">Unannotated protein</fullName>
    </submittedName>
</protein>
<dbReference type="GO" id="GO:0003924">
    <property type="term" value="F:GTPase activity"/>
    <property type="evidence" value="ECO:0007669"/>
    <property type="project" value="InterPro"/>
</dbReference>
<dbReference type="Gene3D" id="3.40.50.300">
    <property type="entry name" value="P-loop containing nucleotide triphosphate hydrolases"/>
    <property type="match status" value="1"/>
</dbReference>
<dbReference type="InterPro" id="IPR010914">
    <property type="entry name" value="RsgA_GTPase_dom"/>
</dbReference>
<dbReference type="InterPro" id="IPR030378">
    <property type="entry name" value="G_CP_dom"/>
</dbReference>
<keyword evidence="1" id="KW-0547">Nucleotide-binding</keyword>
<evidence type="ECO:0000256" key="3">
    <source>
        <dbReference type="SAM" id="MobiDB-lite"/>
    </source>
</evidence>
<name>A0A6J7IZH7_9ZZZZ</name>
<dbReference type="CDD" id="cd01854">
    <property type="entry name" value="YjeQ_EngC"/>
    <property type="match status" value="1"/>
</dbReference>
<evidence type="ECO:0000313" key="6">
    <source>
        <dbReference type="EMBL" id="CAB4936488.1"/>
    </source>
</evidence>
<dbReference type="Pfam" id="PF03193">
    <property type="entry name" value="RsgA_GTPase"/>
    <property type="match status" value="1"/>
</dbReference>
<evidence type="ECO:0000259" key="5">
    <source>
        <dbReference type="PROSITE" id="PS51721"/>
    </source>
</evidence>
<dbReference type="SUPFAM" id="SSF52540">
    <property type="entry name" value="P-loop containing nucleoside triphosphate hydrolases"/>
    <property type="match status" value="1"/>
</dbReference>
<dbReference type="EMBL" id="CAFBNG010000046">
    <property type="protein sequence ID" value="CAB4936488.1"/>
    <property type="molecule type" value="Genomic_DNA"/>
</dbReference>
<feature type="region of interest" description="Disordered" evidence="3">
    <location>
        <begin position="1"/>
        <end position="32"/>
    </location>
</feature>
<evidence type="ECO:0000256" key="2">
    <source>
        <dbReference type="ARBA" id="ARBA00023134"/>
    </source>
</evidence>
<organism evidence="6">
    <name type="scientific">freshwater metagenome</name>
    <dbReference type="NCBI Taxonomy" id="449393"/>
    <lineage>
        <taxon>unclassified sequences</taxon>
        <taxon>metagenomes</taxon>
        <taxon>ecological metagenomes</taxon>
    </lineage>
</organism>
<dbReference type="AlphaFoldDB" id="A0A6J7IZH7"/>
<dbReference type="NCBIfam" id="TIGR00157">
    <property type="entry name" value="ribosome small subunit-dependent GTPase A"/>
    <property type="match status" value="1"/>
</dbReference>
<feature type="compositionally biased region" description="Basic and acidic residues" evidence="3">
    <location>
        <begin position="1"/>
        <end position="13"/>
    </location>
</feature>
<dbReference type="Gene3D" id="1.10.40.50">
    <property type="entry name" value="Probable gtpase engc, domain 3"/>
    <property type="match status" value="1"/>
</dbReference>